<comment type="caution">
    <text evidence="1">The sequence shown here is derived from an EMBL/GenBank/DDBJ whole genome shotgun (WGS) entry which is preliminary data.</text>
</comment>
<reference evidence="1" key="1">
    <citation type="submission" date="2020-10" db="EMBL/GenBank/DDBJ databases">
        <title>Sequencing the genomes of 1000 actinobacteria strains.</title>
        <authorList>
            <person name="Klenk H.-P."/>
        </authorList>
    </citation>
    <scope>NUCLEOTIDE SEQUENCE</scope>
    <source>
        <strain evidence="1">DSM 45354</strain>
    </source>
</reference>
<proteinExistence type="predicted"/>
<evidence type="ECO:0000313" key="1">
    <source>
        <dbReference type="EMBL" id="MBE1604675.1"/>
    </source>
</evidence>
<protein>
    <submittedName>
        <fullName evidence="1">Uncharacterized protein</fullName>
    </submittedName>
</protein>
<sequence>MALLIFVVVGTGCGATAVREDAARKAAEGFHAAVGDRDAARACGLLAPATREDLEHSAGEGCSKAIMSARIRSAGAVGHIDVYGDQARVVFAHDTVFLSAFSAGWRITAAGCHPRGERPYQCELRGD</sequence>
<dbReference type="EMBL" id="JADBEM010000001">
    <property type="protein sequence ID" value="MBE1604675.1"/>
    <property type="molecule type" value="Genomic_DNA"/>
</dbReference>
<keyword evidence="2" id="KW-1185">Reference proteome</keyword>
<accession>A0A927MWS6</accession>
<gene>
    <name evidence="1" type="ORF">HEB94_001523</name>
</gene>
<organism evidence="1 2">
    <name type="scientific">Actinopolymorpha pittospori</name>
    <dbReference type="NCBI Taxonomy" id="648752"/>
    <lineage>
        <taxon>Bacteria</taxon>
        <taxon>Bacillati</taxon>
        <taxon>Actinomycetota</taxon>
        <taxon>Actinomycetes</taxon>
        <taxon>Propionibacteriales</taxon>
        <taxon>Actinopolymorphaceae</taxon>
        <taxon>Actinopolymorpha</taxon>
    </lineage>
</organism>
<dbReference type="AlphaFoldDB" id="A0A927MWS6"/>
<evidence type="ECO:0000313" key="2">
    <source>
        <dbReference type="Proteomes" id="UP000638648"/>
    </source>
</evidence>
<dbReference type="Proteomes" id="UP000638648">
    <property type="component" value="Unassembled WGS sequence"/>
</dbReference>
<dbReference type="RefSeq" id="WP_192749169.1">
    <property type="nucleotide sequence ID" value="NZ_BAABJL010000043.1"/>
</dbReference>
<name>A0A927MWS6_9ACTN</name>